<comment type="caution">
    <text evidence="3">The sequence shown here is derived from an EMBL/GenBank/DDBJ whole genome shotgun (WGS) entry which is preliminary data.</text>
</comment>
<sequence>MAREYLTCLTESMTSVLKKMIDIDSVSLEAAPVLPSVTAGVTVVSLLGFNGARKGRVVMEMSIDTAQHLGQALNQEELTPFDKMIFYALSELSNIFCGAAVTKINNGPDRPGLRLTPPNILVGEGMQVFDAHAELETARVTWSDGEIFIHLSMERGAG</sequence>
<dbReference type="GO" id="GO:0006935">
    <property type="term" value="P:chemotaxis"/>
    <property type="evidence" value="ECO:0007669"/>
    <property type="project" value="UniProtKB-KW"/>
</dbReference>
<name>A0A845L771_HELGE</name>
<dbReference type="Proteomes" id="UP000471031">
    <property type="component" value="Unassembled WGS sequence"/>
</dbReference>
<protein>
    <recommendedName>
        <fullName evidence="2">Chemotaxis phosphatase CheX-like domain-containing protein</fullName>
    </recommendedName>
</protein>
<proteinExistence type="predicted"/>
<evidence type="ECO:0000313" key="3">
    <source>
        <dbReference type="EMBL" id="MZP42078.1"/>
    </source>
</evidence>
<dbReference type="EMBL" id="WXEX01000002">
    <property type="protein sequence ID" value="MZP42078.1"/>
    <property type="molecule type" value="Genomic_DNA"/>
</dbReference>
<dbReference type="Pfam" id="PF13690">
    <property type="entry name" value="CheX"/>
    <property type="match status" value="1"/>
</dbReference>
<dbReference type="OrthoDB" id="9788100at2"/>
<dbReference type="Gene3D" id="3.40.1550.10">
    <property type="entry name" value="CheC-like"/>
    <property type="match status" value="1"/>
</dbReference>
<dbReference type="SUPFAM" id="SSF103039">
    <property type="entry name" value="CheC-like"/>
    <property type="match status" value="1"/>
</dbReference>
<dbReference type="InterPro" id="IPR028051">
    <property type="entry name" value="CheX-like_dom"/>
</dbReference>
<keyword evidence="4" id="KW-1185">Reference proteome</keyword>
<evidence type="ECO:0000259" key="2">
    <source>
        <dbReference type="Pfam" id="PF13690"/>
    </source>
</evidence>
<organism evidence="3 4">
    <name type="scientific">Heliomicrobium gestii</name>
    <name type="common">Heliobacterium gestii</name>
    <dbReference type="NCBI Taxonomy" id="2699"/>
    <lineage>
        <taxon>Bacteria</taxon>
        <taxon>Bacillati</taxon>
        <taxon>Bacillota</taxon>
        <taxon>Clostridia</taxon>
        <taxon>Eubacteriales</taxon>
        <taxon>Heliobacteriaceae</taxon>
        <taxon>Heliomicrobium</taxon>
    </lineage>
</organism>
<evidence type="ECO:0000313" key="4">
    <source>
        <dbReference type="Proteomes" id="UP000471031"/>
    </source>
</evidence>
<dbReference type="CDD" id="cd17906">
    <property type="entry name" value="CheX"/>
    <property type="match status" value="1"/>
</dbReference>
<accession>A0A845L771</accession>
<evidence type="ECO:0000256" key="1">
    <source>
        <dbReference type="ARBA" id="ARBA00022500"/>
    </source>
</evidence>
<feature type="domain" description="Chemotaxis phosphatase CheX-like" evidence="2">
    <location>
        <begin position="43"/>
        <end position="128"/>
    </location>
</feature>
<dbReference type="AlphaFoldDB" id="A0A845L771"/>
<dbReference type="RefSeq" id="WP_161260658.1">
    <property type="nucleotide sequence ID" value="NZ_JAFBDC010000002.1"/>
</dbReference>
<dbReference type="InterPro" id="IPR028976">
    <property type="entry name" value="CheC-like_sf"/>
</dbReference>
<keyword evidence="1" id="KW-0145">Chemotaxis</keyword>
<reference evidence="3 4" key="1">
    <citation type="submission" date="2020-01" db="EMBL/GenBank/DDBJ databases">
        <title>Whole genome sequence of Heliobacterium gestii DSM 11169.</title>
        <authorList>
            <person name="Kyndt J.A."/>
            <person name="Meyer T.E."/>
        </authorList>
    </citation>
    <scope>NUCLEOTIDE SEQUENCE [LARGE SCALE GENOMIC DNA]</scope>
    <source>
        <strain evidence="3 4">DSM 11169</strain>
    </source>
</reference>
<gene>
    <name evidence="3" type="ORF">GTO89_03385</name>
</gene>